<dbReference type="Proteomes" id="UP001446032">
    <property type="component" value="Unassembled WGS sequence"/>
</dbReference>
<evidence type="ECO:0000259" key="2">
    <source>
        <dbReference type="Pfam" id="PF18984"/>
    </source>
</evidence>
<dbReference type="Pfam" id="PF18983">
    <property type="entry name" value="DUF5717"/>
    <property type="match status" value="1"/>
</dbReference>
<dbReference type="InterPro" id="IPR043774">
    <property type="entry name" value="DUF5717_C"/>
</dbReference>
<dbReference type="Pfam" id="PF18984">
    <property type="entry name" value="DUF5717_N"/>
    <property type="match status" value="1"/>
</dbReference>
<proteinExistence type="predicted"/>
<evidence type="ECO:0000313" key="4">
    <source>
        <dbReference type="Proteomes" id="UP001446032"/>
    </source>
</evidence>
<protein>
    <submittedName>
        <fullName evidence="3">DUF5717 family protein</fullName>
    </submittedName>
</protein>
<feature type="domain" description="DUF5717" evidence="2">
    <location>
        <begin position="1"/>
        <end position="864"/>
    </location>
</feature>
<sequence length="1181" mass="137669">MKKQIEQLLSGKFKYDQPQLLFSKEKLSVTLEAGKTARGELYLGTEDNDKIKGYITSSNRRLVPGNSRFSGTTVCIPYGADGTGMQPGEVCTGWLCVTSSVGEYKIPFSIEAKQGEEQNFLEEIKDIEAFKKIAKEDFRGAYHLFKDPSFAAVMENADEKQKALYAGLSAAPVTYQNLEEFLIGLGEKEPVSVSLKTTANEFYGLREPIQESFDIHKTGWGHLRLEIESTADFLEPERHVITEEDFIGSSCRINYVVRTEKLKKGNQLGEIIVKSPYQELVYHVTASRGARIRIDLNTEEKRRKASLVRDYIDYCEEKTDFRTWAEKSHRTLERLHESGNEYPEYRLFEAYLAYLEDNQALAKEILKNYQSKEFTRDELEEAGVFLYLCTLVGLYRDKGQAVQKLQNFFRQKSDSFQLLWILLQLDPTYQKSPSMALFMMEELYEKGCTSPILYLEAWNWISKDISNLHRLSPFWMQVFHYAGRKGFLTEELVMRLAYLSGYEKKFYGCLYKALAAGYEKFPSDDVLEAICKYVMKGDPRKPAYFRWFSLAVQRGLRITRLYEYYMETMDISYRRQLPKPLLMYFAYNDNSLGDSRKAYVYASVITYKDNDPQTYGNYKETMERFAQRKAADGQIDENYAVLYQEFLLGPKQKEDADKISGKLFTNRLYCDDRKIREVIVCHSQLATQEVYPCVQGVAYPRIYTEDAVLLFRDDKQRCYASTVHYNIKKLMNECDALERILKCGVDDTGVLLHYCESHELNGENLEYFQKLAEAEECTEEYRNSVRKQILDFYAGHVNGADLDSYLSRLDYRKYIKADRKVLLEVLISRRMFRQAMSIVEEFGYEGIELGSLLKLTSRMILKSDMAEDDELLALASEVYREGKYDEVILHYLMLYRFGPVGELISIWKSARGFEMDTYDLEERILELLIFTADYRKEGEAVLESYVNQSGRERLIGAYLTQVAYGVFVKEYTMSPFIRSRLEYAYMNGWPLNQVCRLALLQEISREKDPKPEYVGMEQKILEECARDNLVFGFFRRLSPELLSPYQLDDKTFVECHAHPGARVTLFYALDTGLGKELEYKCEPLREIYEGIFGRTFTLFYGENLHYYFQIDRERSTRTTAERVLNMKKIEGISGSKYQLLNQMLSDRRLDKKKEVKDGLKSYLRQEQYVKEMFTIDKENGK</sequence>
<name>A0ABV1AHK9_9FIRM</name>
<evidence type="ECO:0000259" key="1">
    <source>
        <dbReference type="Pfam" id="PF18983"/>
    </source>
</evidence>
<accession>A0ABV1AHK9</accession>
<keyword evidence="4" id="KW-1185">Reference proteome</keyword>
<reference evidence="3 4" key="1">
    <citation type="submission" date="2024-03" db="EMBL/GenBank/DDBJ databases">
        <title>Human intestinal bacterial collection.</title>
        <authorList>
            <person name="Pauvert C."/>
            <person name="Hitch T.C.A."/>
            <person name="Clavel T."/>
        </authorList>
    </citation>
    <scope>NUCLEOTIDE SEQUENCE [LARGE SCALE GENOMIC DNA]</scope>
    <source>
        <strain evidence="3 4">CLA-AA-H95</strain>
    </source>
</reference>
<evidence type="ECO:0000313" key="3">
    <source>
        <dbReference type="EMBL" id="MEQ2357236.1"/>
    </source>
</evidence>
<comment type="caution">
    <text evidence="3">The sequence shown here is derived from an EMBL/GenBank/DDBJ whole genome shotgun (WGS) entry which is preliminary data.</text>
</comment>
<dbReference type="RefSeq" id="WP_291582076.1">
    <property type="nucleotide sequence ID" value="NZ_JBBMEI010000004.1"/>
</dbReference>
<organism evidence="3 4">
    <name type="scientific">Blautia intestinihominis</name>
    <dbReference type="NCBI Taxonomy" id="3133152"/>
    <lineage>
        <taxon>Bacteria</taxon>
        <taxon>Bacillati</taxon>
        <taxon>Bacillota</taxon>
        <taxon>Clostridia</taxon>
        <taxon>Lachnospirales</taxon>
        <taxon>Lachnospiraceae</taxon>
        <taxon>Blautia</taxon>
    </lineage>
</organism>
<feature type="domain" description="DUF5717" evidence="1">
    <location>
        <begin position="868"/>
        <end position="1173"/>
    </location>
</feature>
<dbReference type="InterPro" id="IPR043775">
    <property type="entry name" value="DUF5717_N"/>
</dbReference>
<gene>
    <name evidence="3" type="ORF">WMO75_02580</name>
</gene>
<dbReference type="EMBL" id="JBBMEI010000004">
    <property type="protein sequence ID" value="MEQ2357236.1"/>
    <property type="molecule type" value="Genomic_DNA"/>
</dbReference>